<dbReference type="Gene3D" id="1.10.12.10">
    <property type="entry name" value="Lyase 2-enoyl-coa Hydratase, Chain A, domain 2"/>
    <property type="match status" value="1"/>
</dbReference>
<accession>A0A255XW33</accession>
<evidence type="ECO:0000313" key="2">
    <source>
        <dbReference type="EMBL" id="OYQ20440.1"/>
    </source>
</evidence>
<dbReference type="SUPFAM" id="SSF52096">
    <property type="entry name" value="ClpP/crotonase"/>
    <property type="match status" value="1"/>
</dbReference>
<evidence type="ECO:0000256" key="1">
    <source>
        <dbReference type="ARBA" id="ARBA00005254"/>
    </source>
</evidence>
<dbReference type="InterPro" id="IPR001753">
    <property type="entry name" value="Enoyl-CoA_hydra/iso"/>
</dbReference>
<comment type="similarity">
    <text evidence="1">Belongs to the enoyl-CoA hydratase/isomerase family.</text>
</comment>
<sequence>MSNLLIEQKGAVACLTLNRPEIHNAFDEHLIATLTAAVAAASADPSVRIILLSGAGKSFSAGGDLNWMRRMAAYSPDENLADAQGLAKLMRTIDESPKPVIARVHGAAYAGGLGLVACADIAIGVPEAQFAITEVKLGLIPAVISPYLVRAMGVREARRWCLTAQRFSATEAHRLGLLHAVVPAETLDAVVDAEIEALLAAAPEALADTKRLLKAVDQPLTDAVIADTAQRIATRRASAEAREGLAAFFDKRPPHWAGESRS</sequence>
<proteinExistence type="inferred from homology"/>
<organism evidence="2 3">
    <name type="scientific">Elstera cyanobacteriorum</name>
    <dbReference type="NCBI Taxonomy" id="2022747"/>
    <lineage>
        <taxon>Bacteria</taxon>
        <taxon>Pseudomonadati</taxon>
        <taxon>Pseudomonadota</taxon>
        <taxon>Alphaproteobacteria</taxon>
        <taxon>Rhodospirillales</taxon>
        <taxon>Rhodospirillaceae</taxon>
        <taxon>Elstera</taxon>
    </lineage>
</organism>
<evidence type="ECO:0000313" key="3">
    <source>
        <dbReference type="Proteomes" id="UP000216361"/>
    </source>
</evidence>
<dbReference type="EMBL" id="NOXS01000028">
    <property type="protein sequence ID" value="OYQ20440.1"/>
    <property type="molecule type" value="Genomic_DNA"/>
</dbReference>
<gene>
    <name evidence="2" type="ORF">CHR90_05055</name>
</gene>
<dbReference type="RefSeq" id="WP_094407903.1">
    <property type="nucleotide sequence ID" value="NZ_BMJZ01000008.1"/>
</dbReference>
<name>A0A255XW33_9PROT</name>
<dbReference type="GO" id="GO:0004300">
    <property type="term" value="F:enoyl-CoA hydratase activity"/>
    <property type="evidence" value="ECO:0007669"/>
    <property type="project" value="UniProtKB-EC"/>
</dbReference>
<dbReference type="InterPro" id="IPR014748">
    <property type="entry name" value="Enoyl-CoA_hydra_C"/>
</dbReference>
<dbReference type="PANTHER" id="PTHR42964:SF1">
    <property type="entry name" value="POLYKETIDE BIOSYNTHESIS ENOYL-COA HYDRATASE PKSH-RELATED"/>
    <property type="match status" value="1"/>
</dbReference>
<comment type="caution">
    <text evidence="2">The sequence shown here is derived from an EMBL/GenBank/DDBJ whole genome shotgun (WGS) entry which is preliminary data.</text>
</comment>
<dbReference type="GO" id="GO:0008300">
    <property type="term" value="P:isoprenoid catabolic process"/>
    <property type="evidence" value="ECO:0007669"/>
    <property type="project" value="TreeGrafter"/>
</dbReference>
<dbReference type="Proteomes" id="UP000216361">
    <property type="component" value="Unassembled WGS sequence"/>
</dbReference>
<keyword evidence="3" id="KW-1185">Reference proteome</keyword>
<dbReference type="EC" id="4.2.1.17" evidence="2"/>
<keyword evidence="2" id="KW-0456">Lyase</keyword>
<protein>
    <submittedName>
        <fullName evidence="2">Enoyl-CoA hydratase</fullName>
        <ecNumber evidence="2">4.2.1.17</ecNumber>
    </submittedName>
</protein>
<dbReference type="PANTHER" id="PTHR42964">
    <property type="entry name" value="ENOYL-COA HYDRATASE"/>
    <property type="match status" value="1"/>
</dbReference>
<dbReference type="InterPro" id="IPR051683">
    <property type="entry name" value="Enoyl-CoA_Hydratase/Isomerase"/>
</dbReference>
<dbReference type="Gene3D" id="3.90.226.10">
    <property type="entry name" value="2-enoyl-CoA Hydratase, Chain A, domain 1"/>
    <property type="match status" value="1"/>
</dbReference>
<dbReference type="Pfam" id="PF00378">
    <property type="entry name" value="ECH_1"/>
    <property type="match status" value="1"/>
</dbReference>
<dbReference type="CDD" id="cd06558">
    <property type="entry name" value="crotonase-like"/>
    <property type="match status" value="1"/>
</dbReference>
<reference evidence="2 3" key="1">
    <citation type="submission" date="2017-07" db="EMBL/GenBank/DDBJ databases">
        <title>Elstera cyanobacteriorum sp. nov., a novel bacterium isolated from cyanobacterial aggregates in a eutrophic lake.</title>
        <authorList>
            <person name="Cai H."/>
        </authorList>
    </citation>
    <scope>NUCLEOTIDE SEQUENCE [LARGE SCALE GENOMIC DNA]</scope>
    <source>
        <strain evidence="2 3">TH019</strain>
    </source>
</reference>
<dbReference type="AlphaFoldDB" id="A0A255XW33"/>
<dbReference type="InterPro" id="IPR029045">
    <property type="entry name" value="ClpP/crotonase-like_dom_sf"/>
</dbReference>
<dbReference type="OrthoDB" id="9795613at2"/>